<accession>A0A2K6TAL6</accession>
<reference evidence="1" key="2">
    <citation type="submission" date="2025-09" db="UniProtKB">
        <authorList>
            <consortium name="Ensembl"/>
        </authorList>
    </citation>
    <scope>IDENTIFICATION</scope>
</reference>
<evidence type="ECO:0000313" key="1">
    <source>
        <dbReference type="Ensembl" id="ENSSBOP00000016688.1"/>
    </source>
</evidence>
<dbReference type="InterPro" id="IPR024810">
    <property type="entry name" value="MAB21L/cGLR"/>
</dbReference>
<dbReference type="AlphaFoldDB" id="A0A2K6TAL6"/>
<name>A0A2K6TAL6_SAIBB</name>
<organism evidence="1 2">
    <name type="scientific">Saimiri boliviensis boliviensis</name>
    <name type="common">Bolivian squirrel monkey</name>
    <dbReference type="NCBI Taxonomy" id="39432"/>
    <lineage>
        <taxon>Eukaryota</taxon>
        <taxon>Metazoa</taxon>
        <taxon>Chordata</taxon>
        <taxon>Craniata</taxon>
        <taxon>Vertebrata</taxon>
        <taxon>Euteleostomi</taxon>
        <taxon>Mammalia</taxon>
        <taxon>Eutheria</taxon>
        <taxon>Euarchontoglires</taxon>
        <taxon>Primates</taxon>
        <taxon>Haplorrhini</taxon>
        <taxon>Platyrrhini</taxon>
        <taxon>Cebidae</taxon>
        <taxon>Saimiriinae</taxon>
        <taxon>Saimiri</taxon>
    </lineage>
</organism>
<reference evidence="1" key="1">
    <citation type="submission" date="2025-08" db="UniProtKB">
        <authorList>
            <consortium name="Ensembl"/>
        </authorList>
    </citation>
    <scope>IDENTIFICATION</scope>
</reference>
<dbReference type="PANTHER" id="PTHR10656:SF7">
    <property type="entry name" value="PROTEIN MAB-21-LIKE 4"/>
    <property type="match status" value="1"/>
</dbReference>
<dbReference type="Proteomes" id="UP000233220">
    <property type="component" value="Unplaced"/>
</dbReference>
<evidence type="ECO:0000313" key="2">
    <source>
        <dbReference type="Proteomes" id="UP000233220"/>
    </source>
</evidence>
<keyword evidence="2" id="KW-1185">Reference proteome</keyword>
<sequence>MPAPAAATAVQVPLWHHYLQAIRSRGAPRAQDFQRAEDVLLTVLERVHALDPRFVVDYSRGLEAFQFALRSSEDPLDMQVPLWVDAEALLIEEPEAAQPGDGPELCRLGVPREGAGLERWTTDDIFTASSEGDARCRGHIVPSKVLCVLRDLLVAAIVHCKHHSLIAPGSLNAASLREERLHLSLLVSSGWRTISFHVVPVVRRRRGVPALEGAQQMPGLPEGSLRRVLSQGVDLVPASAQLWRTSTDYLLTRLLGELGSLQGHRLDSLSVLDRVNHESWRDGGQTDGLTFGHLKVTGGALQGVHHWGPGVGAPGCLITDSRGPANPSPRTCLQFQVFNIQDEDRISAMQGIFRKTRTLSSEES</sequence>
<dbReference type="Ensembl" id="ENSSBOT00000033494.1">
    <property type="protein sequence ID" value="ENSSBOP00000016688.1"/>
    <property type="gene ID" value="ENSSBOG00000025032.1"/>
</dbReference>
<dbReference type="GeneTree" id="ENSGT00950000184760"/>
<dbReference type="SMART" id="SM01265">
    <property type="entry name" value="Mab-21"/>
    <property type="match status" value="1"/>
</dbReference>
<protein>
    <submittedName>
        <fullName evidence="1">Uncharacterized protein</fullName>
    </submittedName>
</protein>
<dbReference type="OMA" id="VHCKHHS"/>
<proteinExistence type="predicted"/>
<dbReference type="PANTHER" id="PTHR10656">
    <property type="entry name" value="CELL FATE DETERMINING PROTEIN MAB21-RELATED"/>
    <property type="match status" value="1"/>
</dbReference>